<reference evidence="2 3" key="1">
    <citation type="submission" date="2020-10" db="EMBL/GenBank/DDBJ databases">
        <title>Ca. Dormibacterota MAGs.</title>
        <authorList>
            <person name="Montgomery K."/>
        </authorList>
    </citation>
    <scope>NUCLEOTIDE SEQUENCE [LARGE SCALE GENOMIC DNA]</scope>
    <source>
        <strain evidence="2">Mitchell_Peninsula_5</strain>
    </source>
</reference>
<dbReference type="Pfam" id="PF00174">
    <property type="entry name" value="Oxidored_molyb"/>
    <property type="match status" value="1"/>
</dbReference>
<comment type="caution">
    <text evidence="2">The sequence shown here is derived from an EMBL/GenBank/DDBJ whole genome shotgun (WGS) entry which is preliminary data.</text>
</comment>
<proteinExistence type="predicted"/>
<name>A0A934KMD0_9BACT</name>
<dbReference type="Gene3D" id="3.90.420.10">
    <property type="entry name" value="Oxidoreductase, molybdopterin-binding domain"/>
    <property type="match status" value="1"/>
</dbReference>
<dbReference type="EMBL" id="JAEKNN010000029">
    <property type="protein sequence ID" value="MBJ7609079.1"/>
    <property type="molecule type" value="Genomic_DNA"/>
</dbReference>
<dbReference type="Proteomes" id="UP000614410">
    <property type="component" value="Unassembled WGS sequence"/>
</dbReference>
<accession>A0A934KMD0</accession>
<protein>
    <submittedName>
        <fullName evidence="2">Molybdopterin-dependent oxidoreductase</fullName>
    </submittedName>
</protein>
<evidence type="ECO:0000313" key="2">
    <source>
        <dbReference type="EMBL" id="MBJ7609079.1"/>
    </source>
</evidence>
<evidence type="ECO:0000259" key="1">
    <source>
        <dbReference type="Pfam" id="PF00174"/>
    </source>
</evidence>
<dbReference type="AlphaFoldDB" id="A0A934KMD0"/>
<gene>
    <name evidence="2" type="ORF">JF887_06565</name>
</gene>
<feature type="domain" description="Oxidoreductase molybdopterin-binding" evidence="1">
    <location>
        <begin position="7"/>
        <end position="116"/>
    </location>
</feature>
<dbReference type="SUPFAM" id="SSF56524">
    <property type="entry name" value="Oxidoreductase molybdopterin-binding domain"/>
    <property type="match status" value="1"/>
</dbReference>
<dbReference type="InterPro" id="IPR036374">
    <property type="entry name" value="OxRdtase_Mopterin-bd_sf"/>
</dbReference>
<sequence length="149" mass="16008">MPAHPVIKIRGAVTQQFDLPLAALATLPRRELTADFHCVAGWSATNLRWEGVGFETFYRTIIEPLLGLGTSITHVVFGGLDGYRSAMSIDDALAEEVLIAEHLEGRPLDADHVAPAATVHVEAGCRDSVLLVECGGLNRAEASCDVRSM</sequence>
<organism evidence="2 3">
    <name type="scientific">Candidatus Amunia macphersoniae</name>
    <dbReference type="NCBI Taxonomy" id="3127014"/>
    <lineage>
        <taxon>Bacteria</taxon>
        <taxon>Bacillati</taxon>
        <taxon>Candidatus Dormiibacterota</taxon>
        <taxon>Candidatus Dormibacteria</taxon>
        <taxon>Candidatus Aeolococcales</taxon>
        <taxon>Candidatus Aeolococcaceae</taxon>
        <taxon>Candidatus Amunia</taxon>
    </lineage>
</organism>
<evidence type="ECO:0000313" key="3">
    <source>
        <dbReference type="Proteomes" id="UP000614410"/>
    </source>
</evidence>
<dbReference type="InterPro" id="IPR000572">
    <property type="entry name" value="OxRdtase_Mopterin-bd_dom"/>
</dbReference>